<evidence type="ECO:0000313" key="3">
    <source>
        <dbReference type="Proteomes" id="UP000243579"/>
    </source>
</evidence>
<name>A0A1V9YXJ7_ACHHY</name>
<organism evidence="2 3">
    <name type="scientific">Achlya hypogyna</name>
    <name type="common">Oomycete</name>
    <name type="synonym">Protoachlya hypogyna</name>
    <dbReference type="NCBI Taxonomy" id="1202772"/>
    <lineage>
        <taxon>Eukaryota</taxon>
        <taxon>Sar</taxon>
        <taxon>Stramenopiles</taxon>
        <taxon>Oomycota</taxon>
        <taxon>Saprolegniomycetes</taxon>
        <taxon>Saprolegniales</taxon>
        <taxon>Achlyaceae</taxon>
        <taxon>Achlya</taxon>
    </lineage>
</organism>
<sequence>MMRQIATGVGDASVLHLYADAVENFMMPKKWSTTGTLSAKEEASAAARGVRAWDLGRLRRTQGTTTTVVPPAAIPFDMEPWNAFVAAKFGPRIKTSMTPDGPFQIQLAHLAVDHAGDVATVAPPPPAGAFGTLVMFLPSAYSGGRVVAHEGVDTKQLFTLRNPAPDKFSFIAAYASATWSVSPITEGSRTLLVYHFVYASPAVHTRAWPTTRDDAMALLREAAAAVHAEDASMLSYRLRNPPKTLDWSLLTLLDLTFVEALATTGAYDMALVKFKNLDELEEWDPEVVDALPPHSEIIDTCVCYASCNVPQPAQNSLPGCIVQTFVNYHSFEYSDPDSMSLVFWPKSFRNVLIGLHPLLTAIENAMGGSEAPEDTTSENAPRRGSRRSSSHPPSVASSTKDRFFGYSSVREMVVAAMQLHEGSFELLRHRGGSDDTYEVLQGVSYFKRTTDILDALQDRSLVCMFIDKYIRVRDDVHVYKMAPWLRRVLAKYGWEAVEKPFLGMLRRWVTSWQSISEALDWVCALAGRAIPNPSIEYLIGLLDPNPRRLRLQQPFALEFIKRCATIVLDGLYLLFAATHHPPYDADIVSTVFLRGLLLEAHFRCAPQAGTGVWLAGRLPAPVLALVDAYLGPAHAMHEVAAAFSVLLPPLHVLAPAVVEAVGLDPAVRFEPFFERIHAAVVGDTMLPALGNDDDAVDDDTGHLFWPGDVEVRHRDLGYVAPVARINIITCVKTIASLLTLAETAKWPLASIERIWAKGPLRPATVSYFSPIVMASLEVFDDDLDVVFDLDMYYACNQRPDVVLGRRDMHLNAQWHLVADAIEFFVRFDAPRVIDFVHAWLEIMAGYDEALNIFRTVGFGILTHQDNLPPAAALALATACLSALQQAERPVETPAYVSVGCTCPMAKQINYFLSVPRFQSGTITVQQRMCPEVEGVAPP</sequence>
<dbReference type="OrthoDB" id="10691318at2759"/>
<reference evidence="2 3" key="1">
    <citation type="journal article" date="2014" name="Genome Biol. Evol.">
        <title>The secreted proteins of Achlya hypogyna and Thraustotheca clavata identify the ancestral oomycete secretome and reveal gene acquisitions by horizontal gene transfer.</title>
        <authorList>
            <person name="Misner I."/>
            <person name="Blouin N."/>
            <person name="Leonard G."/>
            <person name="Richards T.A."/>
            <person name="Lane C.E."/>
        </authorList>
    </citation>
    <scope>NUCLEOTIDE SEQUENCE [LARGE SCALE GENOMIC DNA]</scope>
    <source>
        <strain evidence="2 3">ATCC 48635</strain>
    </source>
</reference>
<dbReference type="AlphaFoldDB" id="A0A1V9YXJ7"/>
<evidence type="ECO:0000256" key="1">
    <source>
        <dbReference type="SAM" id="MobiDB-lite"/>
    </source>
</evidence>
<gene>
    <name evidence="2" type="ORF">ACHHYP_05480</name>
</gene>
<feature type="region of interest" description="Disordered" evidence="1">
    <location>
        <begin position="368"/>
        <end position="399"/>
    </location>
</feature>
<keyword evidence="3" id="KW-1185">Reference proteome</keyword>
<accession>A0A1V9YXJ7</accession>
<comment type="caution">
    <text evidence="2">The sequence shown here is derived from an EMBL/GenBank/DDBJ whole genome shotgun (WGS) entry which is preliminary data.</text>
</comment>
<dbReference type="EMBL" id="JNBR01000624">
    <property type="protein sequence ID" value="OQR90476.1"/>
    <property type="molecule type" value="Genomic_DNA"/>
</dbReference>
<proteinExistence type="predicted"/>
<evidence type="ECO:0000313" key="2">
    <source>
        <dbReference type="EMBL" id="OQR90476.1"/>
    </source>
</evidence>
<protein>
    <submittedName>
        <fullName evidence="2">Uncharacterized protein</fullName>
    </submittedName>
</protein>
<dbReference type="Proteomes" id="UP000243579">
    <property type="component" value="Unassembled WGS sequence"/>
</dbReference>